<dbReference type="OMA" id="NHTVWRT"/>
<dbReference type="Proteomes" id="UP000016931">
    <property type="component" value="Unassembled WGS sequence"/>
</dbReference>
<dbReference type="GeneID" id="27899957"/>
<accession>M3CVQ4</accession>
<dbReference type="Pfam" id="PF01425">
    <property type="entry name" value="Amidase"/>
    <property type="match status" value="1"/>
</dbReference>
<dbReference type="InterPro" id="IPR000120">
    <property type="entry name" value="Amidase"/>
</dbReference>
<feature type="domain" description="Amidase" evidence="1">
    <location>
        <begin position="87"/>
        <end position="521"/>
    </location>
</feature>
<dbReference type="SUPFAM" id="SSF75304">
    <property type="entry name" value="Amidase signature (AS) enzymes"/>
    <property type="match status" value="1"/>
</dbReference>
<reference evidence="2 3" key="1">
    <citation type="journal article" date="2012" name="PLoS Pathog.">
        <title>Diverse lifestyles and strategies of plant pathogenesis encoded in the genomes of eighteen Dothideomycetes fungi.</title>
        <authorList>
            <person name="Ohm R.A."/>
            <person name="Feau N."/>
            <person name="Henrissat B."/>
            <person name="Schoch C.L."/>
            <person name="Horwitz B.A."/>
            <person name="Barry K.W."/>
            <person name="Condon B.J."/>
            <person name="Copeland A.C."/>
            <person name="Dhillon B."/>
            <person name="Glaser F."/>
            <person name="Hesse C.N."/>
            <person name="Kosti I."/>
            <person name="LaButti K."/>
            <person name="Lindquist E.A."/>
            <person name="Lucas S."/>
            <person name="Salamov A.A."/>
            <person name="Bradshaw R.E."/>
            <person name="Ciuffetti L."/>
            <person name="Hamelin R.C."/>
            <person name="Kema G.H.J."/>
            <person name="Lawrence C."/>
            <person name="Scott J.A."/>
            <person name="Spatafora J.W."/>
            <person name="Turgeon B.G."/>
            <person name="de Wit P.J.G.M."/>
            <person name="Zhong S."/>
            <person name="Goodwin S.B."/>
            <person name="Grigoriev I.V."/>
        </authorList>
    </citation>
    <scope>NUCLEOTIDE SEQUENCE [LARGE SCALE GENOMIC DNA]</scope>
    <source>
        <strain evidence="2 3">SO2202</strain>
    </source>
</reference>
<protein>
    <submittedName>
        <fullName evidence="2">Amidase signature enzyme</fullName>
    </submittedName>
</protein>
<dbReference type="EMBL" id="KB456272">
    <property type="protein sequence ID" value="EMF08222.1"/>
    <property type="molecule type" value="Genomic_DNA"/>
</dbReference>
<dbReference type="PANTHER" id="PTHR11895">
    <property type="entry name" value="TRANSAMIDASE"/>
    <property type="match status" value="1"/>
</dbReference>
<evidence type="ECO:0000259" key="1">
    <source>
        <dbReference type="Pfam" id="PF01425"/>
    </source>
</evidence>
<dbReference type="AlphaFoldDB" id="M3CVQ4"/>
<dbReference type="eggNOG" id="KOG1211">
    <property type="taxonomic scope" value="Eukaryota"/>
</dbReference>
<evidence type="ECO:0000313" key="2">
    <source>
        <dbReference type="EMBL" id="EMF08222.1"/>
    </source>
</evidence>
<dbReference type="InterPro" id="IPR036928">
    <property type="entry name" value="AS_sf"/>
</dbReference>
<keyword evidence="3" id="KW-1185">Reference proteome</keyword>
<dbReference type="Gene3D" id="3.90.1300.10">
    <property type="entry name" value="Amidase signature (AS) domain"/>
    <property type="match status" value="1"/>
</dbReference>
<sequence>MSVVTLPNGTSNLSKEEVITLASSAGLKLKEAHLSDWAALLGSLDPIVNKYLEAEDYTLQPDLTKYPRTNISIPSTAEESDQGGWATKVTVSATSPTSDLLKGKTVAIKDNIALAGVRCTNGTEAVTWTPQIDAPIVTRILDAGGIINGKAACENGCMEGISDTSCTGNVHNPFAPGYSCGGSSSGSGRVVASGQAEMSIGCDQGGSIRIPASMCGLVGLKPTWGLVPYTGILSLEGTIDHAGPIAKTVRDCAVLLEAIAGPDGIDDRQPAYFPEKSLEFTLGLDEFVAAAAGKEKPLAGVKVGVLEEGYQIHGMCDSVSTLCKAAVEHLATLGAEIKSVSIPLHLSAAEIWMISLPLSGTKTALLGVTEGRKTLHMLDRAPVEKLSDEQFQKLGPGAQNLYMRYLYMKEKWGAQVHAKSHNLLRKINDAYDAVLADVDVLIMPTLPSPACKLFDQPNEHGPLERMSRNVGMVGNTAPFNSTGHPALTVPVGFVPALEDESVKLPAGLQIVGRKFKDLDCLKVGAAWESSVDWKTFGSK</sequence>
<dbReference type="RefSeq" id="XP_016756343.1">
    <property type="nucleotide sequence ID" value="XM_016902820.1"/>
</dbReference>
<dbReference type="STRING" id="692275.M3CVQ4"/>
<proteinExistence type="predicted"/>
<name>M3CVQ4_SPHMS</name>
<dbReference type="OrthoDB" id="1879366at2759"/>
<gene>
    <name evidence="2" type="ORF">SEPMUDRAFT_136997</name>
</gene>
<organism evidence="2 3">
    <name type="scientific">Sphaerulina musiva (strain SO2202)</name>
    <name type="common">Poplar stem canker fungus</name>
    <name type="synonym">Septoria musiva</name>
    <dbReference type="NCBI Taxonomy" id="692275"/>
    <lineage>
        <taxon>Eukaryota</taxon>
        <taxon>Fungi</taxon>
        <taxon>Dikarya</taxon>
        <taxon>Ascomycota</taxon>
        <taxon>Pezizomycotina</taxon>
        <taxon>Dothideomycetes</taxon>
        <taxon>Dothideomycetidae</taxon>
        <taxon>Mycosphaerellales</taxon>
        <taxon>Mycosphaerellaceae</taxon>
        <taxon>Sphaerulina</taxon>
    </lineage>
</organism>
<dbReference type="PANTHER" id="PTHR11895:SF170">
    <property type="entry name" value="AMIDASE"/>
    <property type="match status" value="1"/>
</dbReference>
<dbReference type="InterPro" id="IPR023631">
    <property type="entry name" value="Amidase_dom"/>
</dbReference>
<evidence type="ECO:0000313" key="3">
    <source>
        <dbReference type="Proteomes" id="UP000016931"/>
    </source>
</evidence>
<dbReference type="HOGENOM" id="CLU_009600_18_1_1"/>
<dbReference type="GO" id="GO:0003824">
    <property type="term" value="F:catalytic activity"/>
    <property type="evidence" value="ECO:0007669"/>
    <property type="project" value="InterPro"/>
</dbReference>